<comment type="caution">
    <text evidence="1">The sequence shown here is derived from an EMBL/GenBank/DDBJ whole genome shotgun (WGS) entry which is preliminary data.</text>
</comment>
<evidence type="ECO:0000313" key="2">
    <source>
        <dbReference type="Proteomes" id="UP000887229"/>
    </source>
</evidence>
<dbReference type="OrthoDB" id="5231148at2759"/>
<organism evidence="1 2">
    <name type="scientific">Emericellopsis atlantica</name>
    <dbReference type="NCBI Taxonomy" id="2614577"/>
    <lineage>
        <taxon>Eukaryota</taxon>
        <taxon>Fungi</taxon>
        <taxon>Dikarya</taxon>
        <taxon>Ascomycota</taxon>
        <taxon>Pezizomycotina</taxon>
        <taxon>Sordariomycetes</taxon>
        <taxon>Hypocreomycetidae</taxon>
        <taxon>Hypocreales</taxon>
        <taxon>Bionectriaceae</taxon>
        <taxon>Emericellopsis</taxon>
    </lineage>
</organism>
<dbReference type="RefSeq" id="XP_046115573.1">
    <property type="nucleotide sequence ID" value="XM_046266175.1"/>
</dbReference>
<dbReference type="EMBL" id="MU251267">
    <property type="protein sequence ID" value="KAG9251649.1"/>
    <property type="molecule type" value="Genomic_DNA"/>
</dbReference>
<reference evidence="1" key="1">
    <citation type="journal article" date="2021" name="IMA Fungus">
        <title>Genomic characterization of three marine fungi, including Emericellopsis atlantica sp. nov. with signatures of a generalist lifestyle and marine biomass degradation.</title>
        <authorList>
            <person name="Hagestad O.C."/>
            <person name="Hou L."/>
            <person name="Andersen J.H."/>
            <person name="Hansen E.H."/>
            <person name="Altermark B."/>
            <person name="Li C."/>
            <person name="Kuhnert E."/>
            <person name="Cox R.J."/>
            <person name="Crous P.W."/>
            <person name="Spatafora J.W."/>
            <person name="Lail K."/>
            <person name="Amirebrahimi M."/>
            <person name="Lipzen A."/>
            <person name="Pangilinan J."/>
            <person name="Andreopoulos W."/>
            <person name="Hayes R.D."/>
            <person name="Ng V."/>
            <person name="Grigoriev I.V."/>
            <person name="Jackson S.A."/>
            <person name="Sutton T.D.S."/>
            <person name="Dobson A.D.W."/>
            <person name="Rama T."/>
        </authorList>
    </citation>
    <scope>NUCLEOTIDE SEQUENCE</scope>
    <source>
        <strain evidence="1">TS7</strain>
    </source>
</reference>
<accession>A0A9P7ZGG6</accession>
<evidence type="ECO:0000313" key="1">
    <source>
        <dbReference type="EMBL" id="KAG9251649.1"/>
    </source>
</evidence>
<sequence length="596" mass="67171">MAPDAAQRKAGLDRMIGEMSKTGIEEAADGYTLGWDIVVTYSEKEINDILRRKWEKARQDSNRNMLTTIEVHQSSYDDETGMYRYSWRTMELGPPRVEFGGTTEPSVNLVLPVENIYYQKSNKEKTKIGERKKQLDVPNPFDVRLSGIRLGSVVGKYDAIMQPKQEGKVANADTLSVPVLSSQKTVVFREDNTKPTDKDFENAWVVLDFPMGETALKVDVSCNVQKKSDDDEVYELAYAQTNIFRGVANSYFKDGSDKIDILEYAMATIKNIPEYNGAVTADLTPVSFRFATFKTDLQEGAALSLFIQTLSGSNSGTQMDLQGRWIGSWTKHGISPLPAGYTASILINPHLAYEAMLKPGLEKNGEFTVESIMANKEGGISFSARYQQTWSVGTTYYDYKGKVYECRLWIDGWYADLKNTDSAPVAKVDWEFSVDNKWKDTSRHERPEAFGNHILFMEENMRTQYKLHKDLGLHIQVTDKNFTFDINTDDLHTLWDINTSPRDADGDWFDRASTAMNNFVSASPPDAIHKKREEWMSGLRPSIDFNAVGLGFFLTTNLLNPGAKIIKLDPNVLRIPRDIVLVGDVEQGTDTVKAQA</sequence>
<gene>
    <name evidence="1" type="ORF">F5Z01DRAFT_692057</name>
</gene>
<keyword evidence="2" id="KW-1185">Reference proteome</keyword>
<dbReference type="GeneID" id="70297078"/>
<protein>
    <submittedName>
        <fullName evidence="1">Uncharacterized protein</fullName>
    </submittedName>
</protein>
<dbReference type="Proteomes" id="UP000887229">
    <property type="component" value="Unassembled WGS sequence"/>
</dbReference>
<proteinExistence type="predicted"/>
<name>A0A9P7ZGG6_9HYPO</name>
<dbReference type="AlphaFoldDB" id="A0A9P7ZGG6"/>